<sequence length="138" mass="15566">MKKYIVIIPLFMLLISAWGQTHPVRVVFDVTSGDESTHQTVMRHVKLMAEAYKDSEFEVVIYGGALPMALREQSSVSADIAAFQDSDRVSILVCEETMRRYHAEPSQLLTGIRTVPDGLLEIVLRQGEGWGYIKESHK</sequence>
<dbReference type="InterPro" id="IPR027396">
    <property type="entry name" value="DsrEFH-like"/>
</dbReference>
<dbReference type="EMBL" id="JBHSJJ010000016">
    <property type="protein sequence ID" value="MFC4874179.1"/>
    <property type="molecule type" value="Genomic_DNA"/>
</dbReference>
<dbReference type="RefSeq" id="WP_377067782.1">
    <property type="nucleotide sequence ID" value="NZ_JBHSJJ010000016.1"/>
</dbReference>
<dbReference type="Gene3D" id="3.40.1260.10">
    <property type="entry name" value="DsrEFH-like"/>
    <property type="match status" value="1"/>
</dbReference>
<gene>
    <name evidence="1" type="ORF">ACFPFU_20915</name>
</gene>
<dbReference type="Proteomes" id="UP001595818">
    <property type="component" value="Unassembled WGS sequence"/>
</dbReference>
<proteinExistence type="predicted"/>
<dbReference type="PANTHER" id="PTHR37691">
    <property type="entry name" value="BLR3518 PROTEIN"/>
    <property type="match status" value="1"/>
</dbReference>
<comment type="caution">
    <text evidence="1">The sequence shown here is derived from an EMBL/GenBank/DDBJ whole genome shotgun (WGS) entry which is preliminary data.</text>
</comment>
<dbReference type="PANTHER" id="PTHR37691:SF1">
    <property type="entry name" value="BLR3518 PROTEIN"/>
    <property type="match status" value="1"/>
</dbReference>
<name>A0ABV9T6Z1_9BACT</name>
<dbReference type="SUPFAM" id="SSF75169">
    <property type="entry name" value="DsrEFH-like"/>
    <property type="match status" value="1"/>
</dbReference>
<keyword evidence="2" id="KW-1185">Reference proteome</keyword>
<evidence type="ECO:0000313" key="1">
    <source>
        <dbReference type="EMBL" id="MFC4874179.1"/>
    </source>
</evidence>
<evidence type="ECO:0000313" key="2">
    <source>
        <dbReference type="Proteomes" id="UP001595818"/>
    </source>
</evidence>
<dbReference type="InterPro" id="IPR003787">
    <property type="entry name" value="Sulphur_relay_DsrE/F-like"/>
</dbReference>
<organism evidence="1 2">
    <name type="scientific">Negadavirga shengliensis</name>
    <dbReference type="NCBI Taxonomy" id="1389218"/>
    <lineage>
        <taxon>Bacteria</taxon>
        <taxon>Pseudomonadati</taxon>
        <taxon>Bacteroidota</taxon>
        <taxon>Cytophagia</taxon>
        <taxon>Cytophagales</taxon>
        <taxon>Cyclobacteriaceae</taxon>
        <taxon>Negadavirga</taxon>
    </lineage>
</organism>
<protein>
    <submittedName>
        <fullName evidence="1">DsrE family protein</fullName>
    </submittedName>
</protein>
<reference evidence="2" key="1">
    <citation type="journal article" date="2019" name="Int. J. Syst. Evol. Microbiol.">
        <title>The Global Catalogue of Microorganisms (GCM) 10K type strain sequencing project: providing services to taxonomists for standard genome sequencing and annotation.</title>
        <authorList>
            <consortium name="The Broad Institute Genomics Platform"/>
            <consortium name="The Broad Institute Genome Sequencing Center for Infectious Disease"/>
            <person name="Wu L."/>
            <person name="Ma J."/>
        </authorList>
    </citation>
    <scope>NUCLEOTIDE SEQUENCE [LARGE SCALE GENOMIC DNA]</scope>
    <source>
        <strain evidence="2">CGMCC 4.7466</strain>
    </source>
</reference>
<dbReference type="Pfam" id="PF02635">
    <property type="entry name" value="DsrE"/>
    <property type="match status" value="1"/>
</dbReference>
<accession>A0ABV9T6Z1</accession>